<dbReference type="CDD" id="cd18773">
    <property type="entry name" value="PDC1_HK_sensor"/>
    <property type="match status" value="1"/>
</dbReference>
<accession>A0ABW0BT36</accession>
<sequence length="336" mass="38276">MSLFRVALFSFLFSFFYSCGKKSEPLSEGGLERIQALMADMEKEAQEMAAELDRVAHLYEYLVQKRDSVLEESTVLKYTFEGPFSTNRPDQDSSLSSVIILNTTSDRKKAEEEVRLTNSLDSLFASFIRKNKMAVQIYSNSAMQVSRVYPSYDAKNIVDPNIDVTTFNFYYEADSVHNPSRGLVWIPDAYVDPAGKGWILSLVHPIYEGDKLFSVLGVDFTVSALIQNYLESVEGNFILVNGKGDIVAAKGEATEFLGMPPLKNHVYRESIQSDNFRISDFNLFHSKSAEVRKMAQALLFEKKNRYEFVDEANLRLALGLSFNKIDWYLIELFSEY</sequence>
<dbReference type="Proteomes" id="UP001596163">
    <property type="component" value="Unassembled WGS sequence"/>
</dbReference>
<comment type="caution">
    <text evidence="2">The sequence shown here is derived from an EMBL/GenBank/DDBJ whole genome shotgun (WGS) entry which is preliminary data.</text>
</comment>
<dbReference type="Gene3D" id="3.30.450.20">
    <property type="entry name" value="PAS domain"/>
    <property type="match status" value="1"/>
</dbReference>
<name>A0ABW0BT36_9BACT</name>
<keyword evidence="3" id="KW-1185">Reference proteome</keyword>
<feature type="coiled-coil region" evidence="1">
    <location>
        <begin position="31"/>
        <end position="58"/>
    </location>
</feature>
<evidence type="ECO:0000313" key="3">
    <source>
        <dbReference type="Proteomes" id="UP001596163"/>
    </source>
</evidence>
<evidence type="ECO:0008006" key="4">
    <source>
        <dbReference type="Google" id="ProtNLM"/>
    </source>
</evidence>
<dbReference type="RefSeq" id="WP_377911554.1">
    <property type="nucleotide sequence ID" value="NZ_JBHSKS010000001.1"/>
</dbReference>
<evidence type="ECO:0000313" key="2">
    <source>
        <dbReference type="EMBL" id="MFC5190460.1"/>
    </source>
</evidence>
<reference evidence="3" key="1">
    <citation type="journal article" date="2019" name="Int. J. Syst. Evol. Microbiol.">
        <title>The Global Catalogue of Microorganisms (GCM) 10K type strain sequencing project: providing services to taxonomists for standard genome sequencing and annotation.</title>
        <authorList>
            <consortium name="The Broad Institute Genomics Platform"/>
            <consortium name="The Broad Institute Genome Sequencing Center for Infectious Disease"/>
            <person name="Wu L."/>
            <person name="Ma J."/>
        </authorList>
    </citation>
    <scope>NUCLEOTIDE SEQUENCE [LARGE SCALE GENOMIC DNA]</scope>
    <source>
        <strain evidence="3">CGMCC 1.7030</strain>
    </source>
</reference>
<dbReference type="PROSITE" id="PS51257">
    <property type="entry name" value="PROKAR_LIPOPROTEIN"/>
    <property type="match status" value="1"/>
</dbReference>
<evidence type="ECO:0000256" key="1">
    <source>
        <dbReference type="SAM" id="Coils"/>
    </source>
</evidence>
<protein>
    <recommendedName>
        <fullName evidence="4">Cache domain-containing protein</fullName>
    </recommendedName>
</protein>
<dbReference type="EMBL" id="JBHSKS010000001">
    <property type="protein sequence ID" value="MFC5190460.1"/>
    <property type="molecule type" value="Genomic_DNA"/>
</dbReference>
<keyword evidence="1" id="KW-0175">Coiled coil</keyword>
<proteinExistence type="predicted"/>
<organism evidence="2 3">
    <name type="scientific">Algoriphagus aquatilis</name>
    <dbReference type="NCBI Taxonomy" id="490186"/>
    <lineage>
        <taxon>Bacteria</taxon>
        <taxon>Pseudomonadati</taxon>
        <taxon>Bacteroidota</taxon>
        <taxon>Cytophagia</taxon>
        <taxon>Cytophagales</taxon>
        <taxon>Cyclobacteriaceae</taxon>
        <taxon>Algoriphagus</taxon>
    </lineage>
</organism>
<gene>
    <name evidence="2" type="ORF">ACFPIK_01675</name>
</gene>